<dbReference type="Pfam" id="PF00004">
    <property type="entry name" value="AAA"/>
    <property type="match status" value="1"/>
</dbReference>
<gene>
    <name evidence="5" type="ORF">EG849_07425</name>
</gene>
<name>A0A3P3W9M0_9FLAO</name>
<dbReference type="PANTHER" id="PTHR23073">
    <property type="entry name" value="26S PROTEASOME REGULATORY SUBUNIT"/>
    <property type="match status" value="1"/>
</dbReference>
<reference evidence="5 6" key="1">
    <citation type="submission" date="2018-11" db="EMBL/GenBank/DDBJ databases">
        <title>Flavobacterium sp. nov., YIM 102600 draft genome.</title>
        <authorList>
            <person name="Li G."/>
            <person name="Jiang Y."/>
        </authorList>
    </citation>
    <scope>NUCLEOTIDE SEQUENCE [LARGE SCALE GENOMIC DNA]</scope>
    <source>
        <strain evidence="5 6">YIM 102600</strain>
    </source>
</reference>
<dbReference type="InterPro" id="IPR003959">
    <property type="entry name" value="ATPase_AAA_core"/>
</dbReference>
<dbReference type="GO" id="GO:0005524">
    <property type="term" value="F:ATP binding"/>
    <property type="evidence" value="ECO:0007669"/>
    <property type="project" value="UniProtKB-KW"/>
</dbReference>
<comment type="caution">
    <text evidence="5">The sequence shown here is derived from an EMBL/GenBank/DDBJ whole genome shotgun (WGS) entry which is preliminary data.</text>
</comment>
<evidence type="ECO:0000259" key="4">
    <source>
        <dbReference type="SMART" id="SM00382"/>
    </source>
</evidence>
<dbReference type="OrthoDB" id="7438987at2"/>
<dbReference type="RefSeq" id="WP_125012448.1">
    <property type="nucleotide sequence ID" value="NZ_RQVR01000007.1"/>
</dbReference>
<dbReference type="SMART" id="SM00382">
    <property type="entry name" value="AAA"/>
    <property type="match status" value="1"/>
</dbReference>
<keyword evidence="3" id="KW-0067">ATP-binding</keyword>
<protein>
    <submittedName>
        <fullName evidence="5">AAA family ATPase</fullName>
    </submittedName>
</protein>
<sequence length="234" mass="26910">MSTLYFRDREDVDLKDVVFEKSVSEQIAQFLREHQFSAILQQYELPVANKILLFGKTGCGKTMTAKAIAKALDKNIFIINLASIVSSKLGETSKNVQSIFKEANYENSVLFFDEFDSLGQIRDYDNKDSSEMKRVVNAILQLIDNFPKNSVLIAATNQIQMIDEALVRRFELKLEFESPSKMLLEEYYSKLLAKFPVKYQNIEKQFDVSFSEAKDAVFKQVKNNIILDELSKLQ</sequence>
<keyword evidence="2" id="KW-0547">Nucleotide-binding</keyword>
<proteinExistence type="inferred from homology"/>
<evidence type="ECO:0000313" key="6">
    <source>
        <dbReference type="Proteomes" id="UP000271937"/>
    </source>
</evidence>
<evidence type="ECO:0000256" key="1">
    <source>
        <dbReference type="ARBA" id="ARBA00006914"/>
    </source>
</evidence>
<dbReference type="InterPro" id="IPR050221">
    <property type="entry name" value="26S_Proteasome_ATPase"/>
</dbReference>
<accession>A0A3P3W9M0</accession>
<dbReference type="GO" id="GO:0016887">
    <property type="term" value="F:ATP hydrolysis activity"/>
    <property type="evidence" value="ECO:0007669"/>
    <property type="project" value="InterPro"/>
</dbReference>
<feature type="domain" description="AAA+ ATPase" evidence="4">
    <location>
        <begin position="47"/>
        <end position="180"/>
    </location>
</feature>
<dbReference type="InterPro" id="IPR003593">
    <property type="entry name" value="AAA+_ATPase"/>
</dbReference>
<dbReference type="EMBL" id="RQVR01000007">
    <property type="protein sequence ID" value="RRJ91700.1"/>
    <property type="molecule type" value="Genomic_DNA"/>
</dbReference>
<keyword evidence="6" id="KW-1185">Reference proteome</keyword>
<dbReference type="CDD" id="cd19481">
    <property type="entry name" value="RecA-like_protease"/>
    <property type="match status" value="1"/>
</dbReference>
<evidence type="ECO:0000256" key="3">
    <source>
        <dbReference type="ARBA" id="ARBA00022840"/>
    </source>
</evidence>
<dbReference type="Proteomes" id="UP000271937">
    <property type="component" value="Unassembled WGS sequence"/>
</dbReference>
<dbReference type="InterPro" id="IPR027417">
    <property type="entry name" value="P-loop_NTPase"/>
</dbReference>
<dbReference type="SUPFAM" id="SSF52540">
    <property type="entry name" value="P-loop containing nucleoside triphosphate hydrolases"/>
    <property type="match status" value="1"/>
</dbReference>
<dbReference type="AlphaFoldDB" id="A0A3P3W9M0"/>
<dbReference type="Gene3D" id="3.40.50.300">
    <property type="entry name" value="P-loop containing nucleotide triphosphate hydrolases"/>
    <property type="match status" value="1"/>
</dbReference>
<evidence type="ECO:0000313" key="5">
    <source>
        <dbReference type="EMBL" id="RRJ91700.1"/>
    </source>
</evidence>
<comment type="similarity">
    <text evidence="1">Belongs to the AAA ATPase family.</text>
</comment>
<organism evidence="5 6">
    <name type="scientific">Flavobacterium macacae</name>
    <dbReference type="NCBI Taxonomy" id="2488993"/>
    <lineage>
        <taxon>Bacteria</taxon>
        <taxon>Pseudomonadati</taxon>
        <taxon>Bacteroidota</taxon>
        <taxon>Flavobacteriia</taxon>
        <taxon>Flavobacteriales</taxon>
        <taxon>Flavobacteriaceae</taxon>
        <taxon>Flavobacterium</taxon>
    </lineage>
</organism>
<evidence type="ECO:0000256" key="2">
    <source>
        <dbReference type="ARBA" id="ARBA00022741"/>
    </source>
</evidence>